<evidence type="ECO:0000313" key="3">
    <source>
        <dbReference type="Proteomes" id="UP000838412"/>
    </source>
</evidence>
<keyword evidence="3" id="KW-1185">Reference proteome</keyword>
<organism evidence="2 3">
    <name type="scientific">Branchiostoma lanceolatum</name>
    <name type="common">Common lancelet</name>
    <name type="synonym">Amphioxus lanceolatum</name>
    <dbReference type="NCBI Taxonomy" id="7740"/>
    <lineage>
        <taxon>Eukaryota</taxon>
        <taxon>Metazoa</taxon>
        <taxon>Chordata</taxon>
        <taxon>Cephalochordata</taxon>
        <taxon>Leptocardii</taxon>
        <taxon>Amphioxiformes</taxon>
        <taxon>Branchiostomatidae</taxon>
        <taxon>Branchiostoma</taxon>
    </lineage>
</organism>
<dbReference type="Proteomes" id="UP000838412">
    <property type="component" value="Unassembled WGS sequence"/>
</dbReference>
<reference evidence="2" key="1">
    <citation type="submission" date="2022-01" db="EMBL/GenBank/DDBJ databases">
        <authorList>
            <person name="Braso-Vives M."/>
        </authorList>
    </citation>
    <scope>NUCLEOTIDE SEQUENCE</scope>
</reference>
<evidence type="ECO:0000256" key="1">
    <source>
        <dbReference type="SAM" id="MobiDB-lite"/>
    </source>
</evidence>
<feature type="region of interest" description="Disordered" evidence="1">
    <location>
        <begin position="123"/>
        <end position="151"/>
    </location>
</feature>
<name>A0A8S4MNT6_BRALA</name>
<gene>
    <name evidence="2" type="primary">Hypp9690</name>
    <name evidence="2" type="ORF">BLAG_LOCUS26309</name>
</gene>
<comment type="caution">
    <text evidence="2">The sequence shown here is derived from an EMBL/GenBank/DDBJ whole genome shotgun (WGS) entry which is preliminary data.</text>
</comment>
<sequence>MSRVWGNRGRRGGGWGNAKVIHTGDGTMVNCECVHTGDYITPVKVSPPGGAHLKSRSRTVYAQVKGIRRKVAQDGQDGLSPEGWWSCNSSVVETAQEGAEAVIHRPGMQFYRDLRIQLYPQVRQGAPQKPSVTTRKGVDEQDSTQIEVGMK</sequence>
<proteinExistence type="predicted"/>
<dbReference type="AlphaFoldDB" id="A0A8S4MNT6"/>
<evidence type="ECO:0000313" key="2">
    <source>
        <dbReference type="EMBL" id="CAH1277545.1"/>
    </source>
</evidence>
<dbReference type="EMBL" id="CAKMNS010000395">
    <property type="protein sequence ID" value="CAH1277545.1"/>
    <property type="molecule type" value="Genomic_DNA"/>
</dbReference>
<protein>
    <submittedName>
        <fullName evidence="2">Hypp9690 protein</fullName>
    </submittedName>
</protein>
<accession>A0A8S4MNT6</accession>